<dbReference type="CDD" id="cd13585">
    <property type="entry name" value="PBP2_TMBP_like"/>
    <property type="match status" value="1"/>
</dbReference>
<evidence type="ECO:0000256" key="1">
    <source>
        <dbReference type="SAM" id="SignalP"/>
    </source>
</evidence>
<proteinExistence type="predicted"/>
<comment type="caution">
    <text evidence="2">The sequence shown here is derived from an EMBL/GenBank/DDBJ whole genome shotgun (WGS) entry which is preliminary data.</text>
</comment>
<dbReference type="PANTHER" id="PTHR43649">
    <property type="entry name" value="ARABINOSE-BINDING PROTEIN-RELATED"/>
    <property type="match status" value="1"/>
</dbReference>
<feature type="signal peptide" evidence="1">
    <location>
        <begin position="1"/>
        <end position="25"/>
    </location>
</feature>
<keyword evidence="3" id="KW-1185">Reference proteome</keyword>
<protein>
    <submittedName>
        <fullName evidence="2">Sugar ABC transporter substrate-binding protein</fullName>
    </submittedName>
</protein>
<sequence>MRKGRTALTVAAALGVVAASSLLTACGSGGSDAVTLKLVAADYGDSEANGSQKYWDDLAAGFEKQHPNIKVDVDVHSWDVVDKKVKDMVAAGHAPDMAQIGAYADYAAAGKLYSVDKLLSVPVQADFVGQMSQAGEIKGAQYGMPFAASTRRLFYNKKLFTQAGITPPKTWADLVSDAKALKAQGVRYPFALPLGTEEAQAETLIWMLSNGGGYTDNVGSYALDDKKNVEAMSWLKNNLVTKGLTGPTAPGELNRTPAFQAFAKGQVGMLSGHPTLMNMAKSKGVSYGDVAIPGPDGTPRSTMGVTDWMMAFKQGGHPKETGAFLDYAYNKKNVLDFSRKYTVAPVTVSASNAMTSSPKDKALRPFIDELAGATYYPANKTSWPEVSAEIKKQIGSTVTPQGSAAGTLGAIQNDAAAAESAE</sequence>
<gene>
    <name evidence="2" type="ORF">OKJ99_20365</name>
</gene>
<dbReference type="RefSeq" id="WP_326018298.1">
    <property type="nucleotide sequence ID" value="NZ_JAOZYC010000123.1"/>
</dbReference>
<reference evidence="2 3" key="1">
    <citation type="submission" date="2022-10" db="EMBL/GenBank/DDBJ databases">
        <authorList>
            <person name="Xie J."/>
            <person name="Shen N."/>
        </authorList>
    </citation>
    <scope>NUCLEOTIDE SEQUENCE [LARGE SCALE GENOMIC DNA]</scope>
    <source>
        <strain evidence="2 3">YIM65594</strain>
    </source>
</reference>
<dbReference type="InterPro" id="IPR006059">
    <property type="entry name" value="SBP"/>
</dbReference>
<name>A0ABU6F755_9ACTN</name>
<dbReference type="Gene3D" id="3.40.190.10">
    <property type="entry name" value="Periplasmic binding protein-like II"/>
    <property type="match status" value="1"/>
</dbReference>
<evidence type="ECO:0000313" key="2">
    <source>
        <dbReference type="EMBL" id="MEB8339848.1"/>
    </source>
</evidence>
<dbReference type="InterPro" id="IPR050490">
    <property type="entry name" value="Bact_solute-bd_prot1"/>
</dbReference>
<dbReference type="PANTHER" id="PTHR43649:SF30">
    <property type="entry name" value="ABC TRANSPORTER SUBSTRATE-BINDING PROTEIN"/>
    <property type="match status" value="1"/>
</dbReference>
<feature type="chain" id="PRO_5046275854" evidence="1">
    <location>
        <begin position="26"/>
        <end position="422"/>
    </location>
</feature>
<accession>A0ABU6F755</accession>
<organism evidence="2 3">
    <name type="scientific">Streptomyces endophyticus</name>
    <dbReference type="NCBI Taxonomy" id="714166"/>
    <lineage>
        <taxon>Bacteria</taxon>
        <taxon>Bacillati</taxon>
        <taxon>Actinomycetota</taxon>
        <taxon>Actinomycetes</taxon>
        <taxon>Kitasatosporales</taxon>
        <taxon>Streptomycetaceae</taxon>
        <taxon>Streptomyces</taxon>
    </lineage>
</organism>
<dbReference type="PROSITE" id="PS51257">
    <property type="entry name" value="PROKAR_LIPOPROTEIN"/>
    <property type="match status" value="1"/>
</dbReference>
<dbReference type="Proteomes" id="UP001354931">
    <property type="component" value="Unassembled WGS sequence"/>
</dbReference>
<evidence type="ECO:0000313" key="3">
    <source>
        <dbReference type="Proteomes" id="UP001354931"/>
    </source>
</evidence>
<dbReference type="EMBL" id="JAOZYC010000123">
    <property type="protein sequence ID" value="MEB8339848.1"/>
    <property type="molecule type" value="Genomic_DNA"/>
</dbReference>
<keyword evidence="1" id="KW-0732">Signal</keyword>
<dbReference type="SUPFAM" id="SSF53850">
    <property type="entry name" value="Periplasmic binding protein-like II"/>
    <property type="match status" value="1"/>
</dbReference>
<dbReference type="Pfam" id="PF01547">
    <property type="entry name" value="SBP_bac_1"/>
    <property type="match status" value="1"/>
</dbReference>